<evidence type="ECO:0000259" key="8">
    <source>
        <dbReference type="Pfam" id="PF13087"/>
    </source>
</evidence>
<dbReference type="GO" id="GO:0005524">
    <property type="term" value="F:ATP binding"/>
    <property type="evidence" value="ECO:0007669"/>
    <property type="project" value="UniProtKB-KW"/>
</dbReference>
<evidence type="ECO:0000256" key="5">
    <source>
        <dbReference type="SAM" id="MobiDB-lite"/>
    </source>
</evidence>
<evidence type="ECO:0000256" key="6">
    <source>
        <dbReference type="SAM" id="Phobius"/>
    </source>
</evidence>
<evidence type="ECO:0000256" key="4">
    <source>
        <dbReference type="ARBA" id="ARBA00022840"/>
    </source>
</evidence>
<dbReference type="Proteomes" id="UP000626092">
    <property type="component" value="Unassembled WGS sequence"/>
</dbReference>
<dbReference type="SUPFAM" id="SSF52540">
    <property type="entry name" value="P-loop containing nucleoside triphosphate hydrolases"/>
    <property type="match status" value="1"/>
</dbReference>
<feature type="domain" description="DNA2/NAM7 helicase-like C-terminal" evidence="8">
    <location>
        <begin position="735"/>
        <end position="930"/>
    </location>
</feature>
<feature type="domain" description="DNA2/NAM7 helicase helicase" evidence="7">
    <location>
        <begin position="261"/>
        <end position="509"/>
    </location>
</feature>
<dbReference type="Gene3D" id="3.40.50.300">
    <property type="entry name" value="P-loop containing nucleotide triphosphate hydrolases"/>
    <property type="match status" value="2"/>
</dbReference>
<dbReference type="Pfam" id="PF13087">
    <property type="entry name" value="AAA_12"/>
    <property type="match status" value="1"/>
</dbReference>
<dbReference type="FunFam" id="3.40.50.300:FF:000326">
    <property type="entry name" value="P-loop containing nucleoside triphosphate hydrolase"/>
    <property type="match status" value="1"/>
</dbReference>
<evidence type="ECO:0000313" key="10">
    <source>
        <dbReference type="EMBL" id="KAF7151329.1"/>
    </source>
</evidence>
<protein>
    <recommendedName>
        <fullName evidence="12">P-loop containing nucleoside triphosphate hydrolases superfamily protein</fullName>
    </recommendedName>
</protein>
<dbReference type="InterPro" id="IPR045055">
    <property type="entry name" value="DNA2/NAM7-like"/>
</dbReference>
<dbReference type="InterPro" id="IPR027417">
    <property type="entry name" value="P-loop_NTPase"/>
</dbReference>
<evidence type="ECO:0000256" key="3">
    <source>
        <dbReference type="ARBA" id="ARBA00022806"/>
    </source>
</evidence>
<keyword evidence="2" id="KW-0378">Hydrolase</keyword>
<dbReference type="EMBL" id="WJXA01000002">
    <property type="protein sequence ID" value="KAF7151329.1"/>
    <property type="molecule type" value="Genomic_DNA"/>
</dbReference>
<evidence type="ECO:0000313" key="11">
    <source>
        <dbReference type="Proteomes" id="UP000626092"/>
    </source>
</evidence>
<keyword evidence="1" id="KW-0547">Nucleotide-binding</keyword>
<dbReference type="GO" id="GO:0005694">
    <property type="term" value="C:chromosome"/>
    <property type="evidence" value="ECO:0007669"/>
    <property type="project" value="UniProtKB-ARBA"/>
</dbReference>
<keyword evidence="11" id="KW-1185">Reference proteome</keyword>
<dbReference type="InterPro" id="IPR041679">
    <property type="entry name" value="DNA2/NAM7-like_C"/>
</dbReference>
<name>A0A834HI40_RHOSS</name>
<feature type="transmembrane region" description="Helical" evidence="6">
    <location>
        <begin position="192"/>
        <end position="210"/>
    </location>
</feature>
<dbReference type="InterPro" id="IPR041677">
    <property type="entry name" value="DNA2/NAM7_AAA_11"/>
</dbReference>
<evidence type="ECO:0000259" key="9">
    <source>
        <dbReference type="Pfam" id="PF20073"/>
    </source>
</evidence>
<sequence>MRRKVKKGYKRQKNVKKGGSKGEGLIDLVFSWSLADVLNKDLYKAKVKPIPEIFSSTKEYMDSFIYPLIEETHTGLFSSIQTVHRAPTREIWSVDIAEDFNPPMYLYYTISLNRKRDRHAASYEPKLGDLIALTEVRPNCMEDLQRPRSPYLIGLVHTVGECGSENMVIRASKAIVPGEYGYRRKYKKQRSLFVVYLTSMITNLRMWMALKSELEGRNMNVIDRVLQPDSTIEESCSKCLSEESNQAVKSIVENAMISSFKLDTSQWEAVSSCVATRQCHHQNTVKLIWGPPGTGKTKTVASLLFALLRIKCRTLTCAPTNIAVLGVTSRLMSLVNGALEYDTYGLGDIVLFGNGKRMEIDDHEDLFDVFLDYRVNALSSCLNSLTGWKHNVESMIRLLEDPEEMYRLYLEERKNEQNKGEEEEDTSFGNWMVISNEDKDEGIHQDSNDEGANRIWWRKIVQTWKENKKSEKEEEEERRRISRRKIVQPWKENKKSEKEEEEERSKRKRKLECDKREEKDDSTRSNKENGEKDEDLTATFEEFFMKRFKLIGNQLIFHTTDLYTHLPTAFISLEVVKKMIKALDLLKSIGAMYTRAVAIKSLREVLNGVDEVGNTTFEHFRNLSSSKTELVQILRFLPEILIHLPILNTSHNEIRSFCLQNACLIFCTASSSATLHTKGMRELELLVIDEAAQLIECESTIPLQLSGLRHAILVGDERQLPATVESEICQSAKFGRSLFERLVILGRKKHLLNVQYRMHPSISSFPNREFYESKILDGPNVKEQAHERRLLRGSMYGSYSFINVSQGKEELDRHSTKNLVEVAVVSKIVASLFKEYVASKQKLSVGCISPYKAQVFALQEKLGQTYNTDSYPDFSVDVRSVDGFQGGEEDLIIISTVRCNERGSVGFLSNRQRTNVALTRARHCLWILGDGATLINSGSVWKELVVDAKARDCFYDANDDKNLAQAVAGALVELNQLDTLLVTDSPLFRNMRWKVRFSDEFMKSIYGIRNIGVRKEVFSILQRLSSGYHRHGNENVLKMGGTYSQLLELYPVYEWLNLVWSVDIERESSMDIQVLKVWDVLPKAEILRLANHLDTVFGNYAIDKMNRCKCRSFEGYACMLAVSSFDIFSF</sequence>
<dbReference type="Pfam" id="PF13086">
    <property type="entry name" value="AAA_11"/>
    <property type="match status" value="2"/>
</dbReference>
<feature type="domain" description="DUF6469" evidence="9">
    <location>
        <begin position="113"/>
        <end position="211"/>
    </location>
</feature>
<dbReference type="Pfam" id="PF20073">
    <property type="entry name" value="DUF6469"/>
    <property type="match status" value="1"/>
</dbReference>
<dbReference type="OrthoDB" id="6513042at2759"/>
<dbReference type="PANTHER" id="PTHR10887">
    <property type="entry name" value="DNA2/NAM7 HELICASE FAMILY"/>
    <property type="match status" value="1"/>
</dbReference>
<keyword evidence="3" id="KW-0347">Helicase</keyword>
<dbReference type="GO" id="GO:0004386">
    <property type="term" value="F:helicase activity"/>
    <property type="evidence" value="ECO:0007669"/>
    <property type="project" value="UniProtKB-KW"/>
</dbReference>
<organism evidence="10 11">
    <name type="scientific">Rhododendron simsii</name>
    <name type="common">Sims's rhododendron</name>
    <dbReference type="NCBI Taxonomy" id="118357"/>
    <lineage>
        <taxon>Eukaryota</taxon>
        <taxon>Viridiplantae</taxon>
        <taxon>Streptophyta</taxon>
        <taxon>Embryophyta</taxon>
        <taxon>Tracheophyta</taxon>
        <taxon>Spermatophyta</taxon>
        <taxon>Magnoliopsida</taxon>
        <taxon>eudicotyledons</taxon>
        <taxon>Gunneridae</taxon>
        <taxon>Pentapetalae</taxon>
        <taxon>asterids</taxon>
        <taxon>Ericales</taxon>
        <taxon>Ericaceae</taxon>
        <taxon>Ericoideae</taxon>
        <taxon>Rhodoreae</taxon>
        <taxon>Rhododendron</taxon>
    </lineage>
</organism>
<dbReference type="CDD" id="cd18808">
    <property type="entry name" value="SF1_C_Upf1"/>
    <property type="match status" value="1"/>
</dbReference>
<evidence type="ECO:0000259" key="7">
    <source>
        <dbReference type="Pfam" id="PF13086"/>
    </source>
</evidence>
<accession>A0A834HI40</accession>
<comment type="caution">
    <text evidence="10">The sequence shown here is derived from an EMBL/GenBank/DDBJ whole genome shotgun (WGS) entry which is preliminary data.</text>
</comment>
<dbReference type="AlphaFoldDB" id="A0A834HI40"/>
<proteinExistence type="predicted"/>
<evidence type="ECO:0000256" key="2">
    <source>
        <dbReference type="ARBA" id="ARBA00022801"/>
    </source>
</evidence>
<feature type="region of interest" description="Disordered" evidence="5">
    <location>
        <begin position="490"/>
        <end position="532"/>
    </location>
</feature>
<keyword evidence="6" id="KW-0812">Transmembrane</keyword>
<gene>
    <name evidence="10" type="ORF">RHSIM_Rhsim02G0186700</name>
</gene>
<dbReference type="PANTHER" id="PTHR10887:SF522">
    <property type="entry name" value="P-LOOP CONTAINING NUCLEOSIDE TRIPHOSPHATE HYDROLASES SUPERFAMILY PROTEIN"/>
    <property type="match status" value="1"/>
</dbReference>
<keyword evidence="6" id="KW-0472">Membrane</keyword>
<keyword evidence="6" id="KW-1133">Transmembrane helix</keyword>
<feature type="compositionally biased region" description="Basic and acidic residues" evidence="5">
    <location>
        <begin position="511"/>
        <end position="530"/>
    </location>
</feature>
<feature type="domain" description="DNA2/NAM7 helicase helicase" evidence="7">
    <location>
        <begin position="648"/>
        <end position="727"/>
    </location>
</feature>
<dbReference type="GO" id="GO:0016787">
    <property type="term" value="F:hydrolase activity"/>
    <property type="evidence" value="ECO:0007669"/>
    <property type="project" value="UniProtKB-KW"/>
</dbReference>
<dbReference type="InterPro" id="IPR047187">
    <property type="entry name" value="SF1_C_Upf1"/>
</dbReference>
<evidence type="ECO:0008006" key="12">
    <source>
        <dbReference type="Google" id="ProtNLM"/>
    </source>
</evidence>
<evidence type="ECO:0000256" key="1">
    <source>
        <dbReference type="ARBA" id="ARBA00022741"/>
    </source>
</evidence>
<keyword evidence="4" id="KW-0067">ATP-binding</keyword>
<dbReference type="InterPro" id="IPR045529">
    <property type="entry name" value="DUF6469"/>
</dbReference>
<reference evidence="10" key="1">
    <citation type="submission" date="2019-11" db="EMBL/GenBank/DDBJ databases">
        <authorList>
            <person name="Liu Y."/>
            <person name="Hou J."/>
            <person name="Li T.-Q."/>
            <person name="Guan C.-H."/>
            <person name="Wu X."/>
            <person name="Wu H.-Z."/>
            <person name="Ling F."/>
            <person name="Zhang R."/>
            <person name="Shi X.-G."/>
            <person name="Ren J.-P."/>
            <person name="Chen E.-F."/>
            <person name="Sun J.-M."/>
        </authorList>
    </citation>
    <scope>NUCLEOTIDE SEQUENCE</scope>
    <source>
        <strain evidence="10">Adult_tree_wgs_1</strain>
        <tissue evidence="10">Leaves</tissue>
    </source>
</reference>